<keyword evidence="3" id="KW-1185">Reference proteome</keyword>
<dbReference type="SUPFAM" id="SSF50156">
    <property type="entry name" value="PDZ domain-like"/>
    <property type="match status" value="1"/>
</dbReference>
<dbReference type="PROSITE" id="PS50106">
    <property type="entry name" value="PDZ"/>
    <property type="match status" value="1"/>
</dbReference>
<dbReference type="InterPro" id="IPR051971">
    <property type="entry name" value="E3_ubiquitin-PDZ_ligase"/>
</dbReference>
<evidence type="ECO:0000313" key="3">
    <source>
        <dbReference type="Proteomes" id="UP000694941"/>
    </source>
</evidence>
<feature type="domain" description="PDZ" evidence="2">
    <location>
        <begin position="130"/>
        <end position="214"/>
    </location>
</feature>
<feature type="region of interest" description="Disordered" evidence="1">
    <location>
        <begin position="348"/>
        <end position="372"/>
    </location>
</feature>
<evidence type="ECO:0000256" key="1">
    <source>
        <dbReference type="SAM" id="MobiDB-lite"/>
    </source>
</evidence>
<sequence length="700" mass="80957">MSRLVLVSEKWKQEAMIHYVGWSKGTCDDRAKCTVGYKWYSRGFQKKNVNGQDLSCGNVEEAVNAFCKTQEPIVLEVFRQESAKPNMASENVDGIVDYVMQCDGTTQTEWSGGWEEPPFGFFPIGRSRLIVTLHRKCSSEKLGLTFCSSFSNEAHRHIFINHIEAGSIADKDGRLQEGDQILQINGHYPHTEEEADTLLSDRYLDLTILLGRIRFQEYDGTLENESYHVEKDSGVGRTDESTKCDDSSGAENKESEHLVYKTPIFEKVFLKEKTFSEDYSCLENVEEPNPEEEEFCHHELFPAKCVGTSTINDHSLGPCYNNFDRELRYLNVELESVQLEEASIEPRPRVCSEHMSGDNPVESRRGSNSKARQLWKKKESVEGWLINTAQRRKQDRRIFQGQPMKEEDSSRVSCKRMSSSSLSVNPVITQLKECDIPCVTCDTCQQADGDFRRRWTSEVRSSQQYQQQSLTFYPCATMYTNKQNLQHTIWLQQELFRQALAHQRQYNQRNTLSTCSRHSRETLPSSIPTSPSKSIAVSSVKDEEEEGTMEWKVKRRSDGSRYITRRPVRNKLLKERALKINEERCGITTDDDAMSELKFGRYWPKEERKRHLERARDRKRREWVMRSKMAVVEERVEEKDDVSSARERRNEGKDSGILEKKNVRKKHKVVSEDHRSVHNSIARSFKGHNKTQGLLSVTTV</sequence>
<evidence type="ECO:0000313" key="4">
    <source>
        <dbReference type="RefSeq" id="XP_022235405.1"/>
    </source>
</evidence>
<reference evidence="4" key="1">
    <citation type="submission" date="2025-08" db="UniProtKB">
        <authorList>
            <consortium name="RefSeq"/>
        </authorList>
    </citation>
    <scope>IDENTIFICATION</scope>
    <source>
        <tissue evidence="4">Muscle</tissue>
    </source>
</reference>
<dbReference type="Pfam" id="PF00595">
    <property type="entry name" value="PDZ"/>
    <property type="match status" value="1"/>
</dbReference>
<dbReference type="PANTHER" id="PTHR15545">
    <property type="entry name" value="PDZ DOMAIN CONTAINING RING FINGER PROTEIN 3, 4"/>
    <property type="match status" value="1"/>
</dbReference>
<feature type="compositionally biased region" description="Low complexity" evidence="1">
    <location>
        <begin position="524"/>
        <end position="535"/>
    </location>
</feature>
<dbReference type="PANTHER" id="PTHR15545:SF8">
    <property type="entry name" value="SLO-INTERACTING PROTEIN 1"/>
    <property type="match status" value="1"/>
</dbReference>
<name>A0ABM1RVK0_LIMPO</name>
<evidence type="ECO:0000259" key="2">
    <source>
        <dbReference type="PROSITE" id="PS50106"/>
    </source>
</evidence>
<gene>
    <name evidence="4" type="primary">LOC106475637</name>
</gene>
<accession>A0ABM1RVK0</accession>
<protein>
    <submittedName>
        <fullName evidence="4">E3 ubiquitin-protein ligase PDZRN3-like</fullName>
    </submittedName>
</protein>
<feature type="region of interest" description="Disordered" evidence="1">
    <location>
        <begin position="511"/>
        <end position="541"/>
    </location>
</feature>
<proteinExistence type="predicted"/>
<feature type="compositionally biased region" description="Basic and acidic residues" evidence="1">
    <location>
        <begin position="348"/>
        <end position="365"/>
    </location>
</feature>
<dbReference type="Gene3D" id="2.30.42.10">
    <property type="match status" value="1"/>
</dbReference>
<dbReference type="RefSeq" id="XP_022235405.1">
    <property type="nucleotide sequence ID" value="XM_022379697.1"/>
</dbReference>
<dbReference type="Proteomes" id="UP000694941">
    <property type="component" value="Unplaced"/>
</dbReference>
<dbReference type="InterPro" id="IPR001478">
    <property type="entry name" value="PDZ"/>
</dbReference>
<feature type="region of interest" description="Disordered" evidence="1">
    <location>
        <begin position="635"/>
        <end position="677"/>
    </location>
</feature>
<dbReference type="GeneID" id="106475637"/>
<organism evidence="3 4">
    <name type="scientific">Limulus polyphemus</name>
    <name type="common">Atlantic horseshoe crab</name>
    <dbReference type="NCBI Taxonomy" id="6850"/>
    <lineage>
        <taxon>Eukaryota</taxon>
        <taxon>Metazoa</taxon>
        <taxon>Ecdysozoa</taxon>
        <taxon>Arthropoda</taxon>
        <taxon>Chelicerata</taxon>
        <taxon>Merostomata</taxon>
        <taxon>Xiphosura</taxon>
        <taxon>Limulidae</taxon>
        <taxon>Limulus</taxon>
    </lineage>
</organism>
<dbReference type="InterPro" id="IPR036034">
    <property type="entry name" value="PDZ_sf"/>
</dbReference>
<feature type="compositionally biased region" description="Basic and acidic residues" evidence="1">
    <location>
        <begin position="635"/>
        <end position="661"/>
    </location>
</feature>
<dbReference type="SMART" id="SM00228">
    <property type="entry name" value="PDZ"/>
    <property type="match status" value="1"/>
</dbReference>
<feature type="region of interest" description="Disordered" evidence="1">
    <location>
        <begin position="229"/>
        <end position="252"/>
    </location>
</feature>